<proteinExistence type="predicted"/>
<accession>A0ACB0JQB0</accession>
<dbReference type="EMBL" id="CASHSV030000109">
    <property type="protein sequence ID" value="CAJ2645962.1"/>
    <property type="molecule type" value="Genomic_DNA"/>
</dbReference>
<reference evidence="1" key="1">
    <citation type="submission" date="2023-10" db="EMBL/GenBank/DDBJ databases">
        <authorList>
            <person name="Rodriguez Cubillos JULIANA M."/>
            <person name="De Vega J."/>
        </authorList>
    </citation>
    <scope>NUCLEOTIDE SEQUENCE</scope>
</reference>
<comment type="caution">
    <text evidence="1">The sequence shown here is derived from an EMBL/GenBank/DDBJ whole genome shotgun (WGS) entry which is preliminary data.</text>
</comment>
<keyword evidence="2" id="KW-1185">Reference proteome</keyword>
<protein>
    <submittedName>
        <fullName evidence="1">Uncharacterized protein</fullName>
    </submittedName>
</protein>
<organism evidence="1 2">
    <name type="scientific">Trifolium pratense</name>
    <name type="common">Red clover</name>
    <dbReference type="NCBI Taxonomy" id="57577"/>
    <lineage>
        <taxon>Eukaryota</taxon>
        <taxon>Viridiplantae</taxon>
        <taxon>Streptophyta</taxon>
        <taxon>Embryophyta</taxon>
        <taxon>Tracheophyta</taxon>
        <taxon>Spermatophyta</taxon>
        <taxon>Magnoliopsida</taxon>
        <taxon>eudicotyledons</taxon>
        <taxon>Gunneridae</taxon>
        <taxon>Pentapetalae</taxon>
        <taxon>rosids</taxon>
        <taxon>fabids</taxon>
        <taxon>Fabales</taxon>
        <taxon>Fabaceae</taxon>
        <taxon>Papilionoideae</taxon>
        <taxon>50 kb inversion clade</taxon>
        <taxon>NPAAA clade</taxon>
        <taxon>Hologalegina</taxon>
        <taxon>IRL clade</taxon>
        <taxon>Trifolieae</taxon>
        <taxon>Trifolium</taxon>
    </lineage>
</organism>
<name>A0ACB0JQB0_TRIPR</name>
<evidence type="ECO:0000313" key="1">
    <source>
        <dbReference type="EMBL" id="CAJ2645962.1"/>
    </source>
</evidence>
<dbReference type="Proteomes" id="UP001177021">
    <property type="component" value="Unassembled WGS sequence"/>
</dbReference>
<gene>
    <name evidence="1" type="ORF">MILVUS5_LOCUS14768</name>
</gene>
<sequence>MREIKKIVAQNFRSKRQSRFNRRKKEKFNGKGGGVLIGERRHFFTLHKKRKNENSGEWLSV</sequence>
<evidence type="ECO:0000313" key="2">
    <source>
        <dbReference type="Proteomes" id="UP001177021"/>
    </source>
</evidence>